<evidence type="ECO:0000313" key="2">
    <source>
        <dbReference type="Proteomes" id="UP000606396"/>
    </source>
</evidence>
<gene>
    <name evidence="1" type="ORF">H6G94_06340</name>
</gene>
<accession>A0ABR8H752</accession>
<dbReference type="RefSeq" id="WP_190948771.1">
    <property type="nucleotide sequence ID" value="NZ_JACJTC010000004.1"/>
</dbReference>
<organism evidence="1 2">
    <name type="scientific">Nostoc punctiforme FACHB-252</name>
    <dbReference type="NCBI Taxonomy" id="1357509"/>
    <lineage>
        <taxon>Bacteria</taxon>
        <taxon>Bacillati</taxon>
        <taxon>Cyanobacteriota</taxon>
        <taxon>Cyanophyceae</taxon>
        <taxon>Nostocales</taxon>
        <taxon>Nostocaceae</taxon>
        <taxon>Nostoc</taxon>
    </lineage>
</organism>
<protein>
    <submittedName>
        <fullName evidence="1">Uncharacterized protein</fullName>
    </submittedName>
</protein>
<dbReference type="Proteomes" id="UP000606396">
    <property type="component" value="Unassembled WGS sequence"/>
</dbReference>
<reference evidence="1 2" key="1">
    <citation type="journal article" date="2020" name="ISME J.">
        <title>Comparative genomics reveals insights into cyanobacterial evolution and habitat adaptation.</title>
        <authorList>
            <person name="Chen M.Y."/>
            <person name="Teng W.K."/>
            <person name="Zhao L."/>
            <person name="Hu C.X."/>
            <person name="Zhou Y.K."/>
            <person name="Han B.P."/>
            <person name="Song L.R."/>
            <person name="Shu W.S."/>
        </authorList>
    </citation>
    <scope>NUCLEOTIDE SEQUENCE [LARGE SCALE GENOMIC DNA]</scope>
    <source>
        <strain evidence="1 2">FACHB-252</strain>
    </source>
</reference>
<keyword evidence="2" id="KW-1185">Reference proteome</keyword>
<evidence type="ECO:0000313" key="1">
    <source>
        <dbReference type="EMBL" id="MBD2610888.1"/>
    </source>
</evidence>
<name>A0ABR8H752_NOSPU</name>
<dbReference type="EMBL" id="JACJTC010000004">
    <property type="protein sequence ID" value="MBD2610888.1"/>
    <property type="molecule type" value="Genomic_DNA"/>
</dbReference>
<sequence length="240" mass="27733">MEVKLGFGAIPKPQYVFVSREPDHCWYMLSEDEKRIPIYERALTGAITGIEVNKKVENTFGEVNRTDLYVLADKPYIIRSGSDTYFCKSLLLSLDILTLEQLRHPLTITVSPGDKKVVFCNIYDPVNYHSIGVSWDGHKENNWQTIGQRVSLKINSIQNYNQEPIQIPANTTSSEVHAGLIDQTDRYLIQLNWTPEQGREYLQQKYGKRSRLQLTDTEILEFIDYLKLKLIQNSINYNSP</sequence>
<proteinExistence type="predicted"/>
<comment type="caution">
    <text evidence="1">The sequence shown here is derived from an EMBL/GenBank/DDBJ whole genome shotgun (WGS) entry which is preliminary data.</text>
</comment>